<sequence>LGAPPPAFWVVGGAALAALALLILWAADDLTLAATVGGGALLALTLLLATARLLVWLLAPLRGRGGAAWRYGLAGLARNPSLTAVQLTSFGLGLLALLLLAVVRIDLVAAWQRTIPEQAPNRFLINIQPDEVEAVSRFLREARLSGAGPYPMVRARLTHINGRAVLPEQYPEGRPRRLLTREFNLSWARDPQPGNRVLQGAWWGDEAATVPLFSVEQGLAEALGIALGDHLTFDQAGIEVSARVSNLRTVKWDNFQPNFFVVATPALLQSRPGSYITSFYLPPGREALATELVRRFPSVTVIDVSSIMNHVREIMDRGALAVEYVFLFTLTAGLLVLYSGIQASRESRRQEAAILRTLGLTRRTLALAVGTEFLFLGMLAGLLASLCATLTGWLVSTRVLELDYQLNPWIWLAGPAAGGIGIGLFGLLATYPLLLRPPLRVLRAE</sequence>
<proteinExistence type="predicted"/>
<keyword evidence="9" id="KW-1185">Reference proteome</keyword>
<dbReference type="EMBL" id="MUIE01000022">
    <property type="protein sequence ID" value="OQX37885.1"/>
    <property type="molecule type" value="Genomic_DNA"/>
</dbReference>
<evidence type="ECO:0000256" key="5">
    <source>
        <dbReference type="ARBA" id="ARBA00023136"/>
    </source>
</evidence>
<dbReference type="PANTHER" id="PTHR30287">
    <property type="entry name" value="MEMBRANE COMPONENT OF PREDICTED ABC SUPERFAMILY METABOLITE UPTAKE TRANSPORTER"/>
    <property type="match status" value="1"/>
</dbReference>
<feature type="transmembrane region" description="Helical" evidence="6">
    <location>
        <begin position="324"/>
        <end position="344"/>
    </location>
</feature>
<evidence type="ECO:0000256" key="3">
    <source>
        <dbReference type="ARBA" id="ARBA00022692"/>
    </source>
</evidence>
<feature type="transmembrane region" description="Helical" evidence="6">
    <location>
        <begin position="7"/>
        <end position="27"/>
    </location>
</feature>
<feature type="transmembrane region" description="Helical" evidence="6">
    <location>
        <begin position="82"/>
        <end position="103"/>
    </location>
</feature>
<keyword evidence="4 6" id="KW-1133">Transmembrane helix</keyword>
<dbReference type="GO" id="GO:0005886">
    <property type="term" value="C:plasma membrane"/>
    <property type="evidence" value="ECO:0007669"/>
    <property type="project" value="UniProtKB-SubCell"/>
</dbReference>
<name>A0A657PQK7_9GAMM</name>
<feature type="non-terminal residue" evidence="8">
    <location>
        <position position="1"/>
    </location>
</feature>
<protein>
    <submittedName>
        <fullName evidence="8">ABC transporter permease</fullName>
    </submittedName>
</protein>
<evidence type="ECO:0000313" key="9">
    <source>
        <dbReference type="Proteomes" id="UP000243361"/>
    </source>
</evidence>
<keyword evidence="2" id="KW-1003">Cell membrane</keyword>
<evidence type="ECO:0000313" key="8">
    <source>
        <dbReference type="EMBL" id="OQX37885.1"/>
    </source>
</evidence>
<dbReference type="Proteomes" id="UP000243361">
    <property type="component" value="Unassembled WGS sequence"/>
</dbReference>
<accession>A0A657PQK7</accession>
<feature type="transmembrane region" description="Helical" evidence="6">
    <location>
        <begin position="39"/>
        <end position="61"/>
    </location>
</feature>
<dbReference type="Pfam" id="PF02687">
    <property type="entry name" value="FtsX"/>
    <property type="match status" value="1"/>
</dbReference>
<evidence type="ECO:0000256" key="4">
    <source>
        <dbReference type="ARBA" id="ARBA00022989"/>
    </source>
</evidence>
<dbReference type="InterPro" id="IPR038766">
    <property type="entry name" value="Membrane_comp_ABC_pdt"/>
</dbReference>
<evidence type="ECO:0000256" key="1">
    <source>
        <dbReference type="ARBA" id="ARBA00004651"/>
    </source>
</evidence>
<evidence type="ECO:0000259" key="7">
    <source>
        <dbReference type="Pfam" id="PF02687"/>
    </source>
</evidence>
<dbReference type="InterPro" id="IPR003838">
    <property type="entry name" value="ABC3_permease_C"/>
</dbReference>
<dbReference type="PANTHER" id="PTHR30287:SF1">
    <property type="entry name" value="INNER MEMBRANE PROTEIN"/>
    <property type="match status" value="1"/>
</dbReference>
<reference evidence="8" key="1">
    <citation type="submission" date="2017-02" db="EMBL/GenBank/DDBJ databases">
        <title>Novel co-symbiosis in the unique lucinid bivalve Phacoides pectinatus.</title>
        <authorList>
            <person name="Lim S.J."/>
            <person name="Davis B.G."/>
            <person name="Gill D.E."/>
            <person name="Engel A.S."/>
            <person name="Anderson L.C."/>
            <person name="Campbell B.J."/>
        </authorList>
    </citation>
    <scope>NUCLEOTIDE SEQUENCE [LARGE SCALE GENOMIC DNA]</scope>
    <source>
        <strain evidence="8">LUC13016_P6</strain>
    </source>
</reference>
<evidence type="ECO:0000256" key="2">
    <source>
        <dbReference type="ARBA" id="ARBA00022475"/>
    </source>
</evidence>
<feature type="transmembrane region" description="Helical" evidence="6">
    <location>
        <begin position="365"/>
        <end position="394"/>
    </location>
</feature>
<feature type="transmembrane region" description="Helical" evidence="6">
    <location>
        <begin position="409"/>
        <end position="434"/>
    </location>
</feature>
<feature type="domain" description="ABC3 transporter permease C-terminal" evidence="7">
    <location>
        <begin position="326"/>
        <end position="431"/>
    </location>
</feature>
<evidence type="ECO:0000256" key="6">
    <source>
        <dbReference type="SAM" id="Phobius"/>
    </source>
</evidence>
<organism evidence="8 9">
    <name type="scientific">Candidatus Sedimenticola endophacoides</name>
    <dbReference type="NCBI Taxonomy" id="2548426"/>
    <lineage>
        <taxon>Bacteria</taxon>
        <taxon>Pseudomonadati</taxon>
        <taxon>Pseudomonadota</taxon>
        <taxon>Gammaproteobacteria</taxon>
        <taxon>Chromatiales</taxon>
        <taxon>Sedimenticolaceae</taxon>
        <taxon>Sedimenticola</taxon>
    </lineage>
</organism>
<keyword evidence="5 6" id="KW-0472">Membrane</keyword>
<comment type="caution">
    <text evidence="8">The sequence shown here is derived from an EMBL/GenBank/DDBJ whole genome shotgun (WGS) entry which is preliminary data.</text>
</comment>
<comment type="subcellular location">
    <subcellularLocation>
        <location evidence="1">Cell membrane</location>
        <topology evidence="1">Multi-pass membrane protein</topology>
    </subcellularLocation>
</comment>
<dbReference type="AlphaFoldDB" id="A0A657PQK7"/>
<keyword evidence="3 6" id="KW-0812">Transmembrane</keyword>
<gene>
    <name evidence="8" type="ORF">B0D84_00200</name>
</gene>